<organism evidence="5 6">
    <name type="scientific">Coniochaeta hoffmannii</name>
    <dbReference type="NCBI Taxonomy" id="91930"/>
    <lineage>
        <taxon>Eukaryota</taxon>
        <taxon>Fungi</taxon>
        <taxon>Dikarya</taxon>
        <taxon>Ascomycota</taxon>
        <taxon>Pezizomycotina</taxon>
        <taxon>Sordariomycetes</taxon>
        <taxon>Sordariomycetidae</taxon>
        <taxon>Coniochaetales</taxon>
        <taxon>Coniochaetaceae</taxon>
        <taxon>Coniochaeta</taxon>
    </lineage>
</organism>
<feature type="compositionally biased region" description="Low complexity" evidence="4">
    <location>
        <begin position="110"/>
        <end position="131"/>
    </location>
</feature>
<dbReference type="GO" id="GO:0006364">
    <property type="term" value="P:rRNA processing"/>
    <property type="evidence" value="ECO:0007669"/>
    <property type="project" value="TreeGrafter"/>
</dbReference>
<evidence type="ECO:0000256" key="2">
    <source>
        <dbReference type="ARBA" id="ARBA00022694"/>
    </source>
</evidence>
<evidence type="ECO:0000256" key="3">
    <source>
        <dbReference type="ARBA" id="ARBA00023242"/>
    </source>
</evidence>
<sequence length="232" mass="24713">MDTDTTNKALPNRPEAKLPPLPKGSRIQKRPLTRRTPLSLSRVDIDGYTSPSFYKLGGSVRPPTCVYVGSKTPFMAVVKRVRKALESGGGAQPRSTRGLPLTARVAALSTGGRAAGGRNNTNNNDARPDNGGSEGSDGEVIVLGTGRAIEKTLNVAAWFQRQSDCRVSLRTRSVAAVDDIVLGGGKNADGDWDADADPEDADEEQEGDDEAEAGDHSRVRMVSCLEVAVRLR</sequence>
<dbReference type="Gene3D" id="3.30.110.20">
    <property type="entry name" value="Alba-like domain"/>
    <property type="match status" value="1"/>
</dbReference>
<dbReference type="GO" id="GO:0034965">
    <property type="term" value="P:intronic box C/D snoRNA processing"/>
    <property type="evidence" value="ECO:0007669"/>
    <property type="project" value="TreeGrafter"/>
</dbReference>
<dbReference type="Proteomes" id="UP001174691">
    <property type="component" value="Unassembled WGS sequence"/>
</dbReference>
<keyword evidence="2" id="KW-0819">tRNA processing</keyword>
<name>A0AA38VR82_9PEZI</name>
<dbReference type="GO" id="GO:0000171">
    <property type="term" value="F:ribonuclease MRP activity"/>
    <property type="evidence" value="ECO:0007669"/>
    <property type="project" value="TreeGrafter"/>
</dbReference>
<keyword evidence="6" id="KW-1185">Reference proteome</keyword>
<proteinExistence type="predicted"/>
<dbReference type="AlphaFoldDB" id="A0AA38VR82"/>
<accession>A0AA38VR82</accession>
<dbReference type="GO" id="GO:0005655">
    <property type="term" value="C:nucleolar ribonuclease P complex"/>
    <property type="evidence" value="ECO:0007669"/>
    <property type="project" value="InterPro"/>
</dbReference>
<dbReference type="Pfam" id="PF12328">
    <property type="entry name" value="Rpp20"/>
    <property type="match status" value="1"/>
</dbReference>
<dbReference type="InterPro" id="IPR014612">
    <property type="entry name" value="Pop7/Rpp20"/>
</dbReference>
<keyword evidence="3" id="KW-0539">Nucleus</keyword>
<comment type="caution">
    <text evidence="5">The sequence shown here is derived from an EMBL/GenBank/DDBJ whole genome shotgun (WGS) entry which is preliminary data.</text>
</comment>
<dbReference type="GO" id="GO:0004526">
    <property type="term" value="F:ribonuclease P activity"/>
    <property type="evidence" value="ECO:0007669"/>
    <property type="project" value="TreeGrafter"/>
</dbReference>
<reference evidence="5" key="1">
    <citation type="submission" date="2022-07" db="EMBL/GenBank/DDBJ databases">
        <title>Fungi with potential for degradation of polypropylene.</title>
        <authorList>
            <person name="Gostincar C."/>
        </authorList>
    </citation>
    <scope>NUCLEOTIDE SEQUENCE</scope>
    <source>
        <strain evidence="5">EXF-13287</strain>
    </source>
</reference>
<evidence type="ECO:0000256" key="4">
    <source>
        <dbReference type="SAM" id="MobiDB-lite"/>
    </source>
</evidence>
<feature type="region of interest" description="Disordered" evidence="4">
    <location>
        <begin position="1"/>
        <end position="38"/>
    </location>
</feature>
<dbReference type="GO" id="GO:0003723">
    <property type="term" value="F:RNA binding"/>
    <property type="evidence" value="ECO:0007669"/>
    <property type="project" value="TreeGrafter"/>
</dbReference>
<feature type="region of interest" description="Disordered" evidence="4">
    <location>
        <begin position="185"/>
        <end position="217"/>
    </location>
</feature>
<feature type="region of interest" description="Disordered" evidence="4">
    <location>
        <begin position="109"/>
        <end position="139"/>
    </location>
</feature>
<evidence type="ECO:0000313" key="6">
    <source>
        <dbReference type="Proteomes" id="UP001174691"/>
    </source>
</evidence>
<dbReference type="PANTHER" id="PTHR28256:SF1">
    <property type="entry name" value="RIBONUCLEASES P_MRP PROTEIN SUBUNIT POP7"/>
    <property type="match status" value="1"/>
</dbReference>
<dbReference type="GO" id="GO:0001682">
    <property type="term" value="P:tRNA 5'-leader removal"/>
    <property type="evidence" value="ECO:0007669"/>
    <property type="project" value="InterPro"/>
</dbReference>
<dbReference type="GO" id="GO:0000172">
    <property type="term" value="C:ribonuclease MRP complex"/>
    <property type="evidence" value="ECO:0007669"/>
    <property type="project" value="InterPro"/>
</dbReference>
<feature type="compositionally biased region" description="Acidic residues" evidence="4">
    <location>
        <begin position="190"/>
        <end position="212"/>
    </location>
</feature>
<dbReference type="EMBL" id="JANBVN010000087">
    <property type="protein sequence ID" value="KAJ9148186.1"/>
    <property type="molecule type" value="Genomic_DNA"/>
</dbReference>
<dbReference type="GO" id="GO:0000294">
    <property type="term" value="P:nuclear-transcribed mRNA catabolic process, RNase MRP-dependent"/>
    <property type="evidence" value="ECO:0007669"/>
    <property type="project" value="TreeGrafter"/>
</dbReference>
<dbReference type="InterPro" id="IPR036882">
    <property type="entry name" value="Alba-like_dom_sf"/>
</dbReference>
<gene>
    <name evidence="5" type="ORF">NKR19_g5959</name>
</gene>
<protein>
    <submittedName>
        <fullName evidence="5">Uncharacterized protein</fullName>
    </submittedName>
</protein>
<evidence type="ECO:0000256" key="1">
    <source>
        <dbReference type="ARBA" id="ARBA00004123"/>
    </source>
</evidence>
<comment type="subcellular location">
    <subcellularLocation>
        <location evidence="1">Nucleus</location>
    </subcellularLocation>
</comment>
<dbReference type="InterPro" id="IPR020241">
    <property type="entry name" value="RNase_P/MRP_Pop7_fungi"/>
</dbReference>
<dbReference type="PANTHER" id="PTHR28256">
    <property type="entry name" value="RIBONUCLEASES P/MRP PROTEIN SUBUNIT POP7"/>
    <property type="match status" value="1"/>
</dbReference>
<evidence type="ECO:0000313" key="5">
    <source>
        <dbReference type="EMBL" id="KAJ9148186.1"/>
    </source>
</evidence>